<dbReference type="SUPFAM" id="SSF53067">
    <property type="entry name" value="Actin-like ATPase domain"/>
    <property type="match status" value="1"/>
</dbReference>
<keyword evidence="2" id="KW-1185">Reference proteome</keyword>
<evidence type="ECO:0000313" key="2">
    <source>
        <dbReference type="Proteomes" id="UP000230750"/>
    </source>
</evidence>
<dbReference type="PANTHER" id="PTHR14187">
    <property type="entry name" value="ALPHA KINASE/ELONGATION FACTOR 2 KINASE"/>
    <property type="match status" value="1"/>
</dbReference>
<comment type="caution">
    <text evidence="1">The sequence shown here is derived from an EMBL/GenBank/DDBJ whole genome shotgun (WGS) entry which is preliminary data.</text>
</comment>
<gene>
    <name evidence="1" type="ORF">BSL78_27101</name>
</gene>
<organism evidence="1 2">
    <name type="scientific">Stichopus japonicus</name>
    <name type="common">Sea cucumber</name>
    <dbReference type="NCBI Taxonomy" id="307972"/>
    <lineage>
        <taxon>Eukaryota</taxon>
        <taxon>Metazoa</taxon>
        <taxon>Echinodermata</taxon>
        <taxon>Eleutherozoa</taxon>
        <taxon>Echinozoa</taxon>
        <taxon>Holothuroidea</taxon>
        <taxon>Aspidochirotacea</taxon>
        <taxon>Aspidochirotida</taxon>
        <taxon>Stichopodidae</taxon>
        <taxon>Apostichopus</taxon>
    </lineage>
</organism>
<keyword evidence="1" id="KW-0346">Stress response</keyword>
<dbReference type="AlphaFoldDB" id="A0A2G8JJZ6"/>
<reference evidence="1 2" key="1">
    <citation type="journal article" date="2017" name="PLoS Biol.">
        <title>The sea cucumber genome provides insights into morphological evolution and visceral regeneration.</title>
        <authorList>
            <person name="Zhang X."/>
            <person name="Sun L."/>
            <person name="Yuan J."/>
            <person name="Sun Y."/>
            <person name="Gao Y."/>
            <person name="Zhang L."/>
            <person name="Li S."/>
            <person name="Dai H."/>
            <person name="Hamel J.F."/>
            <person name="Liu C."/>
            <person name="Yu Y."/>
            <person name="Liu S."/>
            <person name="Lin W."/>
            <person name="Guo K."/>
            <person name="Jin S."/>
            <person name="Xu P."/>
            <person name="Storey K.B."/>
            <person name="Huan P."/>
            <person name="Zhang T."/>
            <person name="Zhou Y."/>
            <person name="Zhang J."/>
            <person name="Lin C."/>
            <person name="Li X."/>
            <person name="Xing L."/>
            <person name="Huo D."/>
            <person name="Sun M."/>
            <person name="Wang L."/>
            <person name="Mercier A."/>
            <person name="Li F."/>
            <person name="Yang H."/>
            <person name="Xiang J."/>
        </authorList>
    </citation>
    <scope>NUCLEOTIDE SEQUENCE [LARGE SCALE GENOMIC DNA]</scope>
    <source>
        <strain evidence="1">Shaxun</strain>
        <tissue evidence="1">Muscle</tissue>
    </source>
</reference>
<proteinExistence type="predicted"/>
<sequence>MIALEPEAASIFIGKLSMKQLMPERMALRRERWLRGSMSKGHNPDMKVIEDVKQGSRYVVVDCGGGTVDITVHEVEERVGNTEGVTQASGGMFGSGNVDEAFISLMVDIFGDDFIQEFKEWRCLQFHFFILSAAYETSRWVDLLIAFEARKRNANPWKANYLNVSLPFSFIDYYKKFTNGNLTVEQTLLEYNSEDVKWSGQAPGMLRFSPKGMLKLFSPRPINFWRRITVTPEQNRDKYKDFLKVVIPQEVGLATMKGAVMFGQNPWAVSARRTRLMYGVGALNKFNSNIHPEEKKIVKDGVEWCRDVFDVFVHADQSISSGEKVTRSYAPASAEQEAIKINIYCSENEDARFITDDQVRQCGTLTIDLRSQNKPATRRRELQLSMHFGETEMRVDALDVTTRQES</sequence>
<protein>
    <submittedName>
        <fullName evidence="1">Putative heat shock 70 kDa protein 12A-like</fullName>
    </submittedName>
</protein>
<dbReference type="EMBL" id="MRZV01001751">
    <property type="protein sequence ID" value="PIK36072.1"/>
    <property type="molecule type" value="Genomic_DNA"/>
</dbReference>
<dbReference type="Proteomes" id="UP000230750">
    <property type="component" value="Unassembled WGS sequence"/>
</dbReference>
<evidence type="ECO:0000313" key="1">
    <source>
        <dbReference type="EMBL" id="PIK36072.1"/>
    </source>
</evidence>
<dbReference type="STRING" id="307972.A0A2G8JJZ6"/>
<dbReference type="OrthoDB" id="2963168at2759"/>
<dbReference type="InterPro" id="IPR043129">
    <property type="entry name" value="ATPase_NBD"/>
</dbReference>
<name>A0A2G8JJZ6_STIJA</name>
<accession>A0A2G8JJZ6</accession>
<dbReference type="PANTHER" id="PTHR14187:SF46">
    <property type="entry name" value="HEAT SHOCK 70 KDA PROTEIN 12A"/>
    <property type="match status" value="1"/>
</dbReference>